<evidence type="ECO:0000313" key="3">
    <source>
        <dbReference type="Proteomes" id="UP000604825"/>
    </source>
</evidence>
<reference evidence="2" key="1">
    <citation type="submission" date="2020-10" db="EMBL/GenBank/DDBJ databases">
        <authorList>
            <person name="Han B."/>
            <person name="Lu T."/>
            <person name="Zhao Q."/>
            <person name="Huang X."/>
            <person name="Zhao Y."/>
        </authorList>
    </citation>
    <scope>NUCLEOTIDE SEQUENCE</scope>
</reference>
<organism evidence="2 3">
    <name type="scientific">Miscanthus lutarioriparius</name>
    <dbReference type="NCBI Taxonomy" id="422564"/>
    <lineage>
        <taxon>Eukaryota</taxon>
        <taxon>Viridiplantae</taxon>
        <taxon>Streptophyta</taxon>
        <taxon>Embryophyta</taxon>
        <taxon>Tracheophyta</taxon>
        <taxon>Spermatophyta</taxon>
        <taxon>Magnoliopsida</taxon>
        <taxon>Liliopsida</taxon>
        <taxon>Poales</taxon>
        <taxon>Poaceae</taxon>
        <taxon>PACMAD clade</taxon>
        <taxon>Panicoideae</taxon>
        <taxon>Andropogonodae</taxon>
        <taxon>Andropogoneae</taxon>
        <taxon>Saccharinae</taxon>
        <taxon>Miscanthus</taxon>
    </lineage>
</organism>
<protein>
    <submittedName>
        <fullName evidence="2">Uncharacterized protein</fullName>
    </submittedName>
</protein>
<evidence type="ECO:0000313" key="2">
    <source>
        <dbReference type="EMBL" id="CAD6237057.1"/>
    </source>
</evidence>
<keyword evidence="3" id="KW-1185">Reference proteome</keyword>
<proteinExistence type="predicted"/>
<sequence length="100" mass="11395">MPAQPPTPIGPCLNLGADQSSEGDVGLALSSSTPGHPRRRRRRAAIRARWRTRTRVRAGRRYGHERRLEFLPVRGRGTDQQAIGPFLRERPTLMLRKIYL</sequence>
<dbReference type="AlphaFoldDB" id="A0A811P464"/>
<gene>
    <name evidence="2" type="ORF">NCGR_LOCUS24772</name>
</gene>
<dbReference type="EMBL" id="CAJGYO010000006">
    <property type="protein sequence ID" value="CAD6237057.1"/>
    <property type="molecule type" value="Genomic_DNA"/>
</dbReference>
<accession>A0A811P464</accession>
<dbReference type="Proteomes" id="UP000604825">
    <property type="component" value="Unassembled WGS sequence"/>
</dbReference>
<name>A0A811P464_9POAL</name>
<comment type="caution">
    <text evidence="2">The sequence shown here is derived from an EMBL/GenBank/DDBJ whole genome shotgun (WGS) entry which is preliminary data.</text>
</comment>
<feature type="region of interest" description="Disordered" evidence="1">
    <location>
        <begin position="1"/>
        <end position="44"/>
    </location>
</feature>
<evidence type="ECO:0000256" key="1">
    <source>
        <dbReference type="SAM" id="MobiDB-lite"/>
    </source>
</evidence>